<dbReference type="Pfam" id="PF13625">
    <property type="entry name" value="Helicase_C_3"/>
    <property type="match status" value="1"/>
</dbReference>
<dbReference type="SMART" id="SM00490">
    <property type="entry name" value="HELICc"/>
    <property type="match status" value="1"/>
</dbReference>
<proteinExistence type="inferred from homology"/>
<dbReference type="EC" id="5.6.2.4" evidence="8"/>
<dbReference type="InterPro" id="IPR014001">
    <property type="entry name" value="Helicase_ATP-bd"/>
</dbReference>
<dbReference type="SUPFAM" id="SSF52540">
    <property type="entry name" value="P-loop containing nucleoside triphosphate hydrolases"/>
    <property type="match status" value="2"/>
</dbReference>
<accession>A0A4V1N5M9</accession>
<dbReference type="PROSITE" id="PS51194">
    <property type="entry name" value="HELICASE_CTER"/>
    <property type="match status" value="1"/>
</dbReference>
<evidence type="ECO:0000313" key="12">
    <source>
        <dbReference type="EMBL" id="RXR26924.1"/>
    </source>
</evidence>
<dbReference type="Pfam" id="PF16203">
    <property type="entry name" value="ERCC3_RAD25_C"/>
    <property type="match status" value="1"/>
</dbReference>
<dbReference type="Gene3D" id="3.40.50.300">
    <property type="entry name" value="P-loop containing nucleotide triphosphate hydrolases"/>
    <property type="match status" value="2"/>
</dbReference>
<evidence type="ECO:0000313" key="15">
    <source>
        <dbReference type="Proteomes" id="UP000290517"/>
    </source>
</evidence>
<evidence type="ECO:0000256" key="4">
    <source>
        <dbReference type="ARBA" id="ARBA00022806"/>
    </source>
</evidence>
<dbReference type="InterPro" id="IPR027417">
    <property type="entry name" value="P-loop_NTPase"/>
</dbReference>
<dbReference type="InterPro" id="IPR032438">
    <property type="entry name" value="ERCC3_RAD25_C"/>
</dbReference>
<evidence type="ECO:0000256" key="1">
    <source>
        <dbReference type="ARBA" id="ARBA00006637"/>
    </source>
</evidence>
<protein>
    <recommendedName>
        <fullName evidence="8">DNA 3'-5' helicase</fullName>
        <ecNumber evidence="8">5.6.2.4</ecNumber>
    </recommendedName>
</protein>
<keyword evidence="2" id="KW-0547">Nucleotide-binding</keyword>
<dbReference type="InterPro" id="IPR050615">
    <property type="entry name" value="ATP-dep_DNA_Helicase"/>
</dbReference>
<keyword evidence="5" id="KW-0067">ATP-binding</keyword>
<dbReference type="CDD" id="cd18029">
    <property type="entry name" value="DEXHc_XPB"/>
    <property type="match status" value="1"/>
</dbReference>
<dbReference type="PRINTS" id="PR00851">
    <property type="entry name" value="XRODRMPGMNTB"/>
</dbReference>
<comment type="similarity">
    <text evidence="1">Belongs to the helicase family. RAD25/XPB subfamily.</text>
</comment>
<evidence type="ECO:0000256" key="6">
    <source>
        <dbReference type="ARBA" id="ARBA00023235"/>
    </source>
</evidence>
<dbReference type="PANTHER" id="PTHR11274">
    <property type="entry name" value="RAD25/XP-B DNA REPAIR HELICASE"/>
    <property type="match status" value="1"/>
</dbReference>
<keyword evidence="6" id="KW-0413">Isomerase</keyword>
<dbReference type="Proteomes" id="UP000290517">
    <property type="component" value="Unassembled WGS sequence"/>
</dbReference>
<evidence type="ECO:0000256" key="3">
    <source>
        <dbReference type="ARBA" id="ARBA00022801"/>
    </source>
</evidence>
<dbReference type="CDD" id="cd18789">
    <property type="entry name" value="SF2_C_XPB"/>
    <property type="match status" value="1"/>
</dbReference>
<name>A0A4V1N5M9_9CELL</name>
<dbReference type="PANTHER" id="PTHR11274:SF0">
    <property type="entry name" value="GENERAL TRANSCRIPTION AND DNA REPAIR FACTOR IIH HELICASE SUBUNIT XPB"/>
    <property type="match status" value="1"/>
</dbReference>
<evidence type="ECO:0000313" key="13">
    <source>
        <dbReference type="EMBL" id="RXR36234.1"/>
    </source>
</evidence>
<feature type="domain" description="Helicase ATP-binding" evidence="10">
    <location>
        <begin position="197"/>
        <end position="351"/>
    </location>
</feature>
<reference evidence="14 15" key="1">
    <citation type="submission" date="2019-01" db="EMBL/GenBank/DDBJ databases">
        <title>Oerskovia turbata Genome sequencing and assembly.</title>
        <authorList>
            <person name="Dou T."/>
        </authorList>
    </citation>
    <scope>NUCLEOTIDE SEQUENCE [LARGE SCALE GENOMIC DNA]</scope>
    <source>
        <strain evidence="13 14">JCM12123</strain>
        <strain evidence="12 15">JCM3160</strain>
    </source>
</reference>
<dbReference type="AlphaFoldDB" id="A0A4V1N5M9"/>
<dbReference type="GO" id="GO:0043138">
    <property type="term" value="F:3'-5' DNA helicase activity"/>
    <property type="evidence" value="ECO:0007669"/>
    <property type="project" value="UniProtKB-EC"/>
</dbReference>
<keyword evidence="3" id="KW-0378">Hydrolase</keyword>
<dbReference type="STRING" id="1713.GCA_000718325_00234"/>
<dbReference type="OrthoDB" id="3713880at2"/>
<dbReference type="Proteomes" id="UP000289805">
    <property type="component" value="Unassembled WGS sequence"/>
</dbReference>
<dbReference type="InterPro" id="IPR006935">
    <property type="entry name" value="Helicase/UvrB_N"/>
</dbReference>
<sequence length="555" mass="61388">MADGPLIVQSDKTLLLEVDHPLSGDARRAIAPFAELERAPEHVHTYRLTPLGLWNARAAGHDAEQVVNVLLEYSRYPVPHALLVDVAETMARYGRLQLVAHPTHGLVLQATDKAVLAEVLKSKRTAGLVGDRLGDDAVIVHPSERGHLKQVLLKLGWPAEDLAGYVDGEKHPIDLSPTDPAHEDKPWAMRPYQQQAVEGFWHGGSGVVVLPCGAGKTIVGAGAMAKSGTTTLILVTNTVSARQWRDELVRRTTLTEDEIGEYSGARKEIKPVTIATYQVLTTKRKGVYTHLELLDARDWGLVVYDEVHLLPAPIFRMTADLQARRRLGLTATLVREDGREDEVFSLIGPKRYDAPWKDIEAQGYIAPADCVEVRLTLSDRDRMAYATAEPEDKYRLAATATGKNRVVEQIAAAHPDDQVLVIGQYLDQLEELGDHLDAPVITGATTVRERQRLFEAFRSGEINRLVVSKVANFSIDLPEASVAIQVSGSFGSRQEEAQRLGRIMRPKQDGRTAHFYAVVSRDTVDQDFAAHRQRFLAEQGYAYRIVDAEDLGVVQ</sequence>
<comment type="catalytic activity">
    <reaction evidence="9">
        <text>ATP + H2O = ADP + phosphate + H(+)</text>
        <dbReference type="Rhea" id="RHEA:13065"/>
        <dbReference type="ChEBI" id="CHEBI:15377"/>
        <dbReference type="ChEBI" id="CHEBI:15378"/>
        <dbReference type="ChEBI" id="CHEBI:30616"/>
        <dbReference type="ChEBI" id="CHEBI:43474"/>
        <dbReference type="ChEBI" id="CHEBI:456216"/>
        <dbReference type="EC" id="5.6.2.4"/>
    </reaction>
</comment>
<dbReference type="PROSITE" id="PS51192">
    <property type="entry name" value="HELICASE_ATP_BIND_1"/>
    <property type="match status" value="1"/>
</dbReference>
<keyword evidence="15" id="KW-1185">Reference proteome</keyword>
<evidence type="ECO:0000259" key="10">
    <source>
        <dbReference type="PROSITE" id="PS51192"/>
    </source>
</evidence>
<evidence type="ECO:0000256" key="2">
    <source>
        <dbReference type="ARBA" id="ARBA00022741"/>
    </source>
</evidence>
<evidence type="ECO:0000256" key="9">
    <source>
        <dbReference type="ARBA" id="ARBA00048988"/>
    </source>
</evidence>
<dbReference type="InterPro" id="IPR032830">
    <property type="entry name" value="XPB/Ssl2_N"/>
</dbReference>
<gene>
    <name evidence="12" type="ORF">EQW73_05515</name>
    <name evidence="13" type="ORF">EQW78_02910</name>
</gene>
<dbReference type="GO" id="GO:0005524">
    <property type="term" value="F:ATP binding"/>
    <property type="evidence" value="ECO:0007669"/>
    <property type="project" value="UniProtKB-KW"/>
</dbReference>
<dbReference type="EMBL" id="SDJR01000003">
    <property type="protein sequence ID" value="RXR26924.1"/>
    <property type="molecule type" value="Genomic_DNA"/>
</dbReference>
<evidence type="ECO:0000256" key="7">
    <source>
        <dbReference type="ARBA" id="ARBA00034617"/>
    </source>
</evidence>
<dbReference type="Pfam" id="PF04851">
    <property type="entry name" value="ResIII"/>
    <property type="match status" value="1"/>
</dbReference>
<keyword evidence="4 13" id="KW-0347">Helicase</keyword>
<feature type="domain" description="Helicase C-terminal" evidence="11">
    <location>
        <begin position="405"/>
        <end position="552"/>
    </location>
</feature>
<dbReference type="NCBIfam" id="NF045503">
    <property type="entry name" value="repair_heli_XPB"/>
    <property type="match status" value="1"/>
</dbReference>
<organism evidence="13 14">
    <name type="scientific">Oerskovia turbata</name>
    <dbReference type="NCBI Taxonomy" id="1713"/>
    <lineage>
        <taxon>Bacteria</taxon>
        <taxon>Bacillati</taxon>
        <taxon>Actinomycetota</taxon>
        <taxon>Actinomycetes</taxon>
        <taxon>Micrococcales</taxon>
        <taxon>Cellulomonadaceae</taxon>
        <taxon>Oerskovia</taxon>
    </lineage>
</organism>
<evidence type="ECO:0000259" key="11">
    <source>
        <dbReference type="PROSITE" id="PS51194"/>
    </source>
</evidence>
<dbReference type="GO" id="GO:0003677">
    <property type="term" value="F:DNA binding"/>
    <property type="evidence" value="ECO:0007669"/>
    <property type="project" value="InterPro"/>
</dbReference>
<dbReference type="EMBL" id="SDJQ01000004">
    <property type="protein sequence ID" value="RXR36234.1"/>
    <property type="molecule type" value="Genomic_DNA"/>
</dbReference>
<dbReference type="RefSeq" id="WP_030144139.1">
    <property type="nucleotide sequence ID" value="NZ_JOFV01000001.1"/>
</dbReference>
<dbReference type="SMART" id="SM00487">
    <property type="entry name" value="DEXDc"/>
    <property type="match status" value="1"/>
</dbReference>
<evidence type="ECO:0000256" key="8">
    <source>
        <dbReference type="ARBA" id="ARBA00034808"/>
    </source>
</evidence>
<evidence type="ECO:0000313" key="14">
    <source>
        <dbReference type="Proteomes" id="UP000289805"/>
    </source>
</evidence>
<dbReference type="InterPro" id="IPR001650">
    <property type="entry name" value="Helicase_C-like"/>
</dbReference>
<dbReference type="GO" id="GO:0016787">
    <property type="term" value="F:hydrolase activity"/>
    <property type="evidence" value="ECO:0007669"/>
    <property type="project" value="UniProtKB-KW"/>
</dbReference>
<comment type="catalytic activity">
    <reaction evidence="7">
        <text>Couples ATP hydrolysis with the unwinding of duplex DNA by translocating in the 3'-5' direction.</text>
        <dbReference type="EC" id="5.6.2.4"/>
    </reaction>
</comment>
<comment type="caution">
    <text evidence="13">The sequence shown here is derived from an EMBL/GenBank/DDBJ whole genome shotgun (WGS) entry which is preliminary data.</text>
</comment>
<evidence type="ECO:0000256" key="5">
    <source>
        <dbReference type="ARBA" id="ARBA00022840"/>
    </source>
</evidence>